<accession>A0A7X2MFD1</accession>
<reference evidence="1 2" key="1">
    <citation type="submission" date="2019-11" db="EMBL/GenBank/DDBJ databases">
        <title>Draft Genome Sequence of Plant Growth-Promoting Rhizosphere-Associated Bacteria.</title>
        <authorList>
            <person name="Vasilyev I.Y."/>
            <person name="Radchenko V."/>
            <person name="Ilnitskaya E.V."/>
        </authorList>
    </citation>
    <scope>NUCLEOTIDE SEQUENCE [LARGE SCALE GENOMIC DNA]</scope>
    <source>
        <strain evidence="1 2">VRA_01-1sq_f</strain>
    </source>
</reference>
<dbReference type="InterPro" id="IPR023674">
    <property type="entry name" value="Ribosomal_uL1-like"/>
</dbReference>
<comment type="caution">
    <text evidence="1">The sequence shown here is derived from an EMBL/GenBank/DDBJ whole genome shotgun (WGS) entry which is preliminary data.</text>
</comment>
<keyword evidence="1" id="KW-0689">Ribosomal protein</keyword>
<evidence type="ECO:0000313" key="1">
    <source>
        <dbReference type="EMBL" id="MSE08373.1"/>
    </source>
</evidence>
<dbReference type="Proteomes" id="UP000467635">
    <property type="component" value="Unassembled WGS sequence"/>
</dbReference>
<organism evidence="1 2">
    <name type="scientific">Ligilactobacillus salivarius</name>
    <dbReference type="NCBI Taxonomy" id="1624"/>
    <lineage>
        <taxon>Bacteria</taxon>
        <taxon>Bacillati</taxon>
        <taxon>Bacillota</taxon>
        <taxon>Bacilli</taxon>
        <taxon>Lactobacillales</taxon>
        <taxon>Lactobacillaceae</taxon>
        <taxon>Ligilactobacillus</taxon>
    </lineage>
</organism>
<dbReference type="SUPFAM" id="SSF56808">
    <property type="entry name" value="Ribosomal protein L1"/>
    <property type="match status" value="1"/>
</dbReference>
<dbReference type="EMBL" id="WKKX01000253">
    <property type="protein sequence ID" value="MSE08373.1"/>
    <property type="molecule type" value="Genomic_DNA"/>
</dbReference>
<feature type="non-terminal residue" evidence="1">
    <location>
        <position position="1"/>
    </location>
</feature>
<dbReference type="GO" id="GO:0005840">
    <property type="term" value="C:ribosome"/>
    <property type="evidence" value="ECO:0007669"/>
    <property type="project" value="UniProtKB-KW"/>
</dbReference>
<gene>
    <name evidence="1" type="ORF">GKC33_06545</name>
</gene>
<proteinExistence type="predicted"/>
<name>A0A7X2MFD1_9LACO</name>
<dbReference type="AlphaFoldDB" id="A0A7X2MFD1"/>
<sequence>VSFTEEALEGNFKAVYDVIAKARPASVKGVYIKHVSVASTFGPSVTLDTTAL</sequence>
<evidence type="ECO:0000313" key="2">
    <source>
        <dbReference type="Proteomes" id="UP000467635"/>
    </source>
</evidence>
<keyword evidence="1" id="KW-0687">Ribonucleoprotein</keyword>
<protein>
    <submittedName>
        <fullName evidence="1">50S ribosomal protein L1</fullName>
    </submittedName>
</protein>
<dbReference type="Gene3D" id="3.30.190.20">
    <property type="match status" value="1"/>
</dbReference>